<dbReference type="RefSeq" id="WP_171095409.1">
    <property type="nucleotide sequence ID" value="NZ_CP053069.1"/>
</dbReference>
<keyword evidence="1 6" id="KW-0732">Signal</keyword>
<dbReference type="InterPro" id="IPR003644">
    <property type="entry name" value="Calx_beta"/>
</dbReference>
<evidence type="ECO:0000259" key="7">
    <source>
        <dbReference type="SMART" id="SM00237"/>
    </source>
</evidence>
<evidence type="ECO:0000256" key="3">
    <source>
        <dbReference type="ARBA" id="ARBA00022837"/>
    </source>
</evidence>
<evidence type="ECO:0000256" key="1">
    <source>
        <dbReference type="ARBA" id="ARBA00022729"/>
    </source>
</evidence>
<accession>A0A6M4H027</accession>
<dbReference type="Pfam" id="PF13688">
    <property type="entry name" value="Reprolysin_5"/>
    <property type="match status" value="1"/>
</dbReference>
<feature type="region of interest" description="Disordered" evidence="5">
    <location>
        <begin position="150"/>
        <end position="177"/>
    </location>
</feature>
<feature type="domain" description="Calx-beta" evidence="7">
    <location>
        <begin position="1584"/>
        <end position="1687"/>
    </location>
</feature>
<dbReference type="GO" id="GO:0016020">
    <property type="term" value="C:membrane"/>
    <property type="evidence" value="ECO:0007669"/>
    <property type="project" value="InterPro"/>
</dbReference>
<keyword evidence="4" id="KW-0406">Ion transport</keyword>
<evidence type="ECO:0000256" key="4">
    <source>
        <dbReference type="ARBA" id="ARBA00023065"/>
    </source>
</evidence>
<evidence type="ECO:0000256" key="5">
    <source>
        <dbReference type="SAM" id="MobiDB-lite"/>
    </source>
</evidence>
<dbReference type="InterPro" id="IPR051171">
    <property type="entry name" value="CaCA"/>
</dbReference>
<feature type="chain" id="PRO_5026703311" description="Calx-beta domain-containing protein" evidence="6">
    <location>
        <begin position="24"/>
        <end position="1847"/>
    </location>
</feature>
<dbReference type="Gene3D" id="2.60.40.2030">
    <property type="match status" value="9"/>
</dbReference>
<evidence type="ECO:0000256" key="6">
    <source>
        <dbReference type="SAM" id="SignalP"/>
    </source>
</evidence>
<dbReference type="EMBL" id="CP053069">
    <property type="protein sequence ID" value="QJR12850.1"/>
    <property type="molecule type" value="Genomic_DNA"/>
</dbReference>
<feature type="domain" description="Calx-beta" evidence="7">
    <location>
        <begin position="984"/>
        <end position="1095"/>
    </location>
</feature>
<feature type="domain" description="Calx-beta" evidence="7">
    <location>
        <begin position="1109"/>
        <end position="1217"/>
    </location>
</feature>
<proteinExistence type="predicted"/>
<evidence type="ECO:0000313" key="9">
    <source>
        <dbReference type="Proteomes" id="UP000501534"/>
    </source>
</evidence>
<dbReference type="KEGG" id="uru:DSM104443_03944"/>
<dbReference type="GO" id="GO:0008237">
    <property type="term" value="F:metallopeptidase activity"/>
    <property type="evidence" value="ECO:0007669"/>
    <property type="project" value="InterPro"/>
</dbReference>
<dbReference type="SUPFAM" id="SSF55486">
    <property type="entry name" value="Metalloproteases ('zincins'), catalytic domain"/>
    <property type="match status" value="1"/>
</dbReference>
<feature type="domain" description="Calx-beta" evidence="7">
    <location>
        <begin position="481"/>
        <end position="573"/>
    </location>
</feature>
<evidence type="ECO:0000256" key="2">
    <source>
        <dbReference type="ARBA" id="ARBA00022737"/>
    </source>
</evidence>
<keyword evidence="4" id="KW-0813">Transport</keyword>
<dbReference type="Proteomes" id="UP000501534">
    <property type="component" value="Chromosome"/>
</dbReference>
<gene>
    <name evidence="8" type="ORF">DSM104443_03944</name>
</gene>
<dbReference type="Pfam" id="PF03160">
    <property type="entry name" value="Calx-beta"/>
    <property type="match status" value="5"/>
</dbReference>
<keyword evidence="9" id="KW-1185">Reference proteome</keyword>
<feature type="domain" description="Calx-beta" evidence="7">
    <location>
        <begin position="755"/>
        <end position="853"/>
    </location>
</feature>
<feature type="domain" description="Calx-beta" evidence="7">
    <location>
        <begin position="866"/>
        <end position="970"/>
    </location>
</feature>
<dbReference type="SUPFAM" id="SSF141072">
    <property type="entry name" value="CalX-like"/>
    <property type="match status" value="9"/>
</dbReference>
<dbReference type="InterPro" id="IPR038081">
    <property type="entry name" value="CalX-like_sf"/>
</dbReference>
<dbReference type="InterPro" id="IPR024079">
    <property type="entry name" value="MetalloPept_cat_dom_sf"/>
</dbReference>
<reference evidence="8 9" key="1">
    <citation type="submission" date="2020-04" db="EMBL/GenBank/DDBJ databases">
        <title>Usitatibacter rugosus gen. nov., sp. nov. and Usitatibacter palustris sp. nov., novel members of Usitatibacteraceae fam. nov. within the order Nitrosomonadales isolated from soil.</title>
        <authorList>
            <person name="Huber K.J."/>
            <person name="Neumann-Schaal M."/>
            <person name="Geppert A."/>
            <person name="Luckner M."/>
            <person name="Wanner G."/>
            <person name="Overmann J."/>
        </authorList>
    </citation>
    <scope>NUCLEOTIDE SEQUENCE [LARGE SCALE GENOMIC DNA]</scope>
    <source>
        <strain evidence="8 9">0125_3</strain>
    </source>
</reference>
<evidence type="ECO:0000313" key="8">
    <source>
        <dbReference type="EMBL" id="QJR12850.1"/>
    </source>
</evidence>
<dbReference type="Gene3D" id="3.40.390.10">
    <property type="entry name" value="Collagenase (Catalytic Domain)"/>
    <property type="match status" value="1"/>
</dbReference>
<keyword evidence="3" id="KW-0106">Calcium</keyword>
<feature type="signal peptide" evidence="6">
    <location>
        <begin position="1"/>
        <end position="23"/>
    </location>
</feature>
<sequence>MNRIAGVITTGLFMLCVPFAVNAVAPQMVSAAPATKAQRASSSLRSEAHPVKFNATSMKALKHLAEFEVTLPSGAANTFVLDLSQDHGGGISSFVGHHRDLGVNYRAVVTSGPGGTFAFISTPQGEFRIVPGGGQDWLVDVAQEEALQPKVQRLEENDARVPPAKSKGQRSPQGTPELVVPIPGVNTASIAKATPTPIAVIDLMFVYSHLLAAKLGPAVQERLNFIVTRINTAYADSEVAITLRLVGSLQVTYDGTDHNAALNAITPGFSSFQSDVFGSVEGLRSLYGADMVSLLIDIPGGDFVGSGVAWLGDSTPDPGLLYSVVAGCVRGCEDIHAHELGHNMGNNHDRATEQYDQRTASPIGTTTYSFGYAYCAAGGLSCDPSLPRTPPSAGSCTGYPECQFDNGKNFRDIMAYFFSTASGSRRLMRFSNPNQSNCFAPLPGPGNPPPNGLPQPCGSATANTAKVMNDNRAALSGVMPTVIGSVIEFATTSVVASPSGNATLTVTRKPPGTSAVSIGYTTQSGTATSVADFTPVSGTLSWIAGDLASKTITIPIAGNGVNEESEAFTVVLSNPLPTGASGAFLGPQSTARVLIPGTFPGGGMVPAGFVTPGASNGAWTVANNQSFMPGDTSSLVSAQLLGLSPPTYPYDNAATSDLTYTRKLLAGTIGFAYRISSYDSSSSGISKLTFSIDGTTVFTVPGGESGWKFVTIPLSAGFHTLRWRFSNAWNEPCNAVSFPNDPAQGGVNCEDRAWIDAVSLPVGSGLGMVVTEKQTHEAAGSVDVVVARTGDDDGPASVSFATSNGTAIAGTHYTATTGTLTWTAGDSAPQIITIPILDNGASNAARTFNVSLSAPTGATLIEPSTTVVTIADDENTVQFSAASSAWIESGGSTVIAVTRTGSATGPASVSWTTVDGSAISGTDFGVPGVFAPVTGTLTWAAGDASTQSVNVGILNNDTYQPARSFSVVLSNPTGAGATLGGITTNVVAIDDNETTITFGAPTYSVTEGGSTVLIPVNRLGGTQNQVSATWTTANGTAMAGADFGTSGNPAQRSGVLTWFVGDLTPKTIAVGISQTIPILDDTAFEGDETFTITLSNPTNFALLGPVTTTTITLVDNESRLEFSPSALTVGETGANGTLTVTRTGNLAGVAGVTYTTVAGTAAAASDFTQTTGTLNWTAGDGSPKSISVGPNVVAAPFVRVLNDAAVEADETFTVVLSAATGTATIGPSSTATVTIVSEDSGVSLSAATYAIAESGASLVVPVARSGSATGAISVNYATTNSTAISGTHFGASGNSAPISGTLSWPDGDATARSITIPIIDNSATNAARTFTIGLSGAVGTTVGTPASATVTISDDDNTLQFAATTATVTEGTPTLSLSVTRSGGAGAPASVSWSTVNGTATAGTDFGVAGVATPTTGMLSWVAGDAVAKTVTIPILDDAIVENPKAFTVTLSSPVGAGTSLGVTPSVAVTLNDNDAGVAFSGPSYLVNENGGTVTLTVNRVGPVTAGAVLNWATTNSTATSGTDFGIAGNAAPRSGGIFWSAGDGTAKTVSIAILNNATAQGSRAFTVTLTPTAPTVLGSPGTATVTIFDDESAAPSTLQLAQAKYLVREGPGASVVLAVTRNGDPALPVTVSYTTAAATALATTDFTTTNGTLAWAAGDSTPKTIVVPITNDAVAESPEHFTVTLSAPSPGSGLGANASAAVLIEDDDEVFPPAGLIPLGWVTPSGATTGWHVSNDTGPFEGVYALRADKIYENESAGIEVSGTYQAGTVAFRYRVQSELDLDFLRFFVDGVEVAKFSGTAVSGWTAFSHAVPAGTHTFRWVYTKDGSISAGGDTAWIDAVTLPVQ</sequence>
<dbReference type="GO" id="GO:0007154">
    <property type="term" value="P:cell communication"/>
    <property type="evidence" value="ECO:0007669"/>
    <property type="project" value="InterPro"/>
</dbReference>
<feature type="domain" description="Calx-beta" evidence="7">
    <location>
        <begin position="1348"/>
        <end position="1452"/>
    </location>
</feature>
<dbReference type="PANTHER" id="PTHR11878:SF65">
    <property type="entry name" value="NA_CA-EXCHANGE PROTEIN, ISOFORM G"/>
    <property type="match status" value="1"/>
</dbReference>
<dbReference type="GO" id="GO:0030001">
    <property type="term" value="P:metal ion transport"/>
    <property type="evidence" value="ECO:0007669"/>
    <property type="project" value="TreeGrafter"/>
</dbReference>
<name>A0A6M4H027_9PROT</name>
<protein>
    <recommendedName>
        <fullName evidence="7">Calx-beta domain-containing protein</fullName>
    </recommendedName>
</protein>
<dbReference type="PANTHER" id="PTHR11878">
    <property type="entry name" value="SODIUM/CALCIUM EXCHANGER"/>
    <property type="match status" value="1"/>
</dbReference>
<feature type="domain" description="Calx-beta" evidence="7">
    <location>
        <begin position="1231"/>
        <end position="1335"/>
    </location>
</feature>
<feature type="domain" description="Calx-beta" evidence="7">
    <location>
        <begin position="1467"/>
        <end position="1571"/>
    </location>
</feature>
<keyword evidence="2" id="KW-0677">Repeat</keyword>
<organism evidence="8 9">
    <name type="scientific">Usitatibacter rugosus</name>
    <dbReference type="NCBI Taxonomy" id="2732067"/>
    <lineage>
        <taxon>Bacteria</taxon>
        <taxon>Pseudomonadati</taxon>
        <taxon>Pseudomonadota</taxon>
        <taxon>Betaproteobacteria</taxon>
        <taxon>Nitrosomonadales</taxon>
        <taxon>Usitatibacteraceae</taxon>
        <taxon>Usitatibacter</taxon>
    </lineage>
</organism>
<dbReference type="SMART" id="SM00237">
    <property type="entry name" value="Calx_beta"/>
    <property type="match status" value="9"/>
</dbReference>